<dbReference type="InterPro" id="IPR000014">
    <property type="entry name" value="PAS"/>
</dbReference>
<dbReference type="InterPro" id="IPR000700">
    <property type="entry name" value="PAS-assoc_C"/>
</dbReference>
<comment type="caution">
    <text evidence="20">The sequence shown here is derived from an EMBL/GenBank/DDBJ whole genome shotgun (WGS) entry which is preliminary data.</text>
</comment>
<dbReference type="Gene3D" id="3.30.450.20">
    <property type="entry name" value="PAS domain"/>
    <property type="match status" value="1"/>
</dbReference>
<evidence type="ECO:0000256" key="16">
    <source>
        <dbReference type="PROSITE-ProRule" id="PRU00169"/>
    </source>
</evidence>
<evidence type="ECO:0000256" key="15">
    <source>
        <dbReference type="ARBA" id="ARBA00023170"/>
    </source>
</evidence>
<evidence type="ECO:0000256" key="12">
    <source>
        <dbReference type="ARBA" id="ARBA00022840"/>
    </source>
</evidence>
<proteinExistence type="predicted"/>
<keyword evidence="12" id="KW-0067">ATP-binding</keyword>
<comment type="catalytic activity">
    <reaction evidence="1">
        <text>ATP + protein L-histidine = ADP + protein N-phospho-L-histidine.</text>
        <dbReference type="EC" id="2.7.13.3"/>
    </reaction>
</comment>
<evidence type="ECO:0000259" key="19">
    <source>
        <dbReference type="PROSITE" id="PS50113"/>
    </source>
</evidence>
<keyword evidence="21" id="KW-1185">Reference proteome</keyword>
<evidence type="ECO:0000256" key="10">
    <source>
        <dbReference type="ARBA" id="ARBA00022741"/>
    </source>
</evidence>
<dbReference type="Pfam" id="PF08447">
    <property type="entry name" value="PAS_3"/>
    <property type="match status" value="1"/>
</dbReference>
<dbReference type="PROSITE" id="PS50110">
    <property type="entry name" value="RESPONSE_REGULATORY"/>
    <property type="match status" value="1"/>
</dbReference>
<keyword evidence="11" id="KW-0418">Kinase</keyword>
<keyword evidence="6" id="KW-0285">Flavoprotein</keyword>
<keyword evidence="3" id="KW-0600">Photoreceptor protein</keyword>
<dbReference type="PROSITE" id="PS50113">
    <property type="entry name" value="PAC"/>
    <property type="match status" value="1"/>
</dbReference>
<evidence type="ECO:0000256" key="8">
    <source>
        <dbReference type="ARBA" id="ARBA00022679"/>
    </source>
</evidence>
<evidence type="ECO:0000256" key="13">
    <source>
        <dbReference type="ARBA" id="ARBA00022991"/>
    </source>
</evidence>
<dbReference type="EMBL" id="JAGIZB010000021">
    <property type="protein sequence ID" value="MBP0446806.1"/>
    <property type="molecule type" value="Genomic_DNA"/>
</dbReference>
<evidence type="ECO:0000256" key="4">
    <source>
        <dbReference type="ARBA" id="ARBA00022553"/>
    </source>
</evidence>
<dbReference type="CDD" id="cd00130">
    <property type="entry name" value="PAS"/>
    <property type="match status" value="1"/>
</dbReference>
<dbReference type="InterPro" id="IPR036890">
    <property type="entry name" value="HATPase_C_sf"/>
</dbReference>
<reference evidence="20 21" key="1">
    <citation type="submission" date="2021-03" db="EMBL/GenBank/DDBJ databases">
        <authorList>
            <person name="So Y."/>
        </authorList>
    </citation>
    <scope>NUCLEOTIDE SEQUENCE [LARGE SCALE GENOMIC DNA]</scope>
    <source>
        <strain evidence="20 21">SSH11</strain>
    </source>
</reference>
<evidence type="ECO:0000256" key="7">
    <source>
        <dbReference type="ARBA" id="ARBA00022643"/>
    </source>
</evidence>
<keyword evidence="4 16" id="KW-0597">Phosphoprotein</keyword>
<keyword evidence="8" id="KW-0808">Transferase</keyword>
<keyword evidence="13" id="KW-0157">Chromophore</keyword>
<evidence type="ECO:0000313" key="21">
    <source>
        <dbReference type="Proteomes" id="UP000681594"/>
    </source>
</evidence>
<dbReference type="InterPro" id="IPR001610">
    <property type="entry name" value="PAC"/>
</dbReference>
<dbReference type="PROSITE" id="PS50112">
    <property type="entry name" value="PAS"/>
    <property type="match status" value="1"/>
</dbReference>
<dbReference type="PANTHER" id="PTHR41523">
    <property type="entry name" value="TWO-COMPONENT SYSTEM SENSOR PROTEIN"/>
    <property type="match status" value="1"/>
</dbReference>
<evidence type="ECO:0000256" key="1">
    <source>
        <dbReference type="ARBA" id="ARBA00000085"/>
    </source>
</evidence>
<evidence type="ECO:0000313" key="20">
    <source>
        <dbReference type="EMBL" id="MBP0446806.1"/>
    </source>
</evidence>
<evidence type="ECO:0000256" key="9">
    <source>
        <dbReference type="ARBA" id="ARBA00022737"/>
    </source>
</evidence>
<evidence type="ECO:0000259" key="18">
    <source>
        <dbReference type="PROSITE" id="PS50112"/>
    </source>
</evidence>
<dbReference type="SUPFAM" id="SSF55785">
    <property type="entry name" value="PYP-like sensor domain (PAS domain)"/>
    <property type="match status" value="1"/>
</dbReference>
<keyword evidence="10" id="KW-0547">Nucleotide-binding</keyword>
<dbReference type="NCBIfam" id="TIGR00229">
    <property type="entry name" value="sensory_box"/>
    <property type="match status" value="1"/>
</dbReference>
<dbReference type="CDD" id="cd00156">
    <property type="entry name" value="REC"/>
    <property type="match status" value="1"/>
</dbReference>
<name>A0ABS4AII3_9PROT</name>
<dbReference type="InterPro" id="IPR011102">
    <property type="entry name" value="Sig_transdc_His_kinase_HWE"/>
</dbReference>
<dbReference type="InterPro" id="IPR013655">
    <property type="entry name" value="PAS_fold_3"/>
</dbReference>
<keyword evidence="9" id="KW-0677">Repeat</keyword>
<evidence type="ECO:0000256" key="2">
    <source>
        <dbReference type="ARBA" id="ARBA00012438"/>
    </source>
</evidence>
<dbReference type="SUPFAM" id="SSF52172">
    <property type="entry name" value="CheY-like"/>
    <property type="match status" value="1"/>
</dbReference>
<dbReference type="SMART" id="SM00086">
    <property type="entry name" value="PAC"/>
    <property type="match status" value="1"/>
</dbReference>
<evidence type="ECO:0000256" key="5">
    <source>
        <dbReference type="ARBA" id="ARBA00022606"/>
    </source>
</evidence>
<dbReference type="Gene3D" id="2.10.70.100">
    <property type="match status" value="1"/>
</dbReference>
<dbReference type="InterPro" id="IPR035965">
    <property type="entry name" value="PAS-like_dom_sf"/>
</dbReference>
<accession>A0ABS4AII3</accession>
<dbReference type="PANTHER" id="PTHR41523:SF8">
    <property type="entry name" value="ETHYLENE RESPONSE SENSOR PROTEIN"/>
    <property type="match status" value="1"/>
</dbReference>
<evidence type="ECO:0000256" key="11">
    <source>
        <dbReference type="ARBA" id="ARBA00022777"/>
    </source>
</evidence>
<dbReference type="SMART" id="SM00448">
    <property type="entry name" value="REC"/>
    <property type="match status" value="1"/>
</dbReference>
<dbReference type="Pfam" id="PF07536">
    <property type="entry name" value="HWE_HK"/>
    <property type="match status" value="1"/>
</dbReference>
<keyword evidence="14" id="KW-0843">Virulence</keyword>
<gene>
    <name evidence="20" type="ORF">J8J14_18685</name>
</gene>
<dbReference type="SMART" id="SM00091">
    <property type="entry name" value="PAS"/>
    <property type="match status" value="1"/>
</dbReference>
<dbReference type="RefSeq" id="WP_209381074.1">
    <property type="nucleotide sequence ID" value="NZ_JAGIZB010000021.1"/>
</dbReference>
<keyword evidence="15" id="KW-0675">Receptor</keyword>
<dbReference type="InterPro" id="IPR011006">
    <property type="entry name" value="CheY-like_superfamily"/>
</dbReference>
<feature type="domain" description="Response regulatory" evidence="17">
    <location>
        <begin position="13"/>
        <end position="129"/>
    </location>
</feature>
<evidence type="ECO:0000259" key="17">
    <source>
        <dbReference type="PROSITE" id="PS50110"/>
    </source>
</evidence>
<evidence type="ECO:0000256" key="14">
    <source>
        <dbReference type="ARBA" id="ARBA00023026"/>
    </source>
</evidence>
<dbReference type="Proteomes" id="UP000681594">
    <property type="component" value="Unassembled WGS sequence"/>
</dbReference>
<evidence type="ECO:0000256" key="6">
    <source>
        <dbReference type="ARBA" id="ARBA00022630"/>
    </source>
</evidence>
<sequence length="499" mass="53781">MSGSAAMDGRPCRILHLEDSPIDAELVQEQLARSDLGCAIQLVVTREDYAAALLERGFDLILADYVVPGFDGMAALAMAREIAPDTPFIFVSGTLGEEEAVEAVRQGATDYILKQRLARLPVAIRRALAEARTRRGQREALAALRESEARLRVALDAGRLGAWELDLRTLVLKASATCQANFGRPPGAPFAYADLLAAIHPDDRDRVQQAMARSIAERLDYDAEYRAMGLDGVTRWVQVRGRAIHAADGTPVGMAGVSLDITERKAAEERQLLLSREVDHRAKNALAVVQAMLRLTSAMDVPSYVRSVEGRVAALVRAQTLLARDSWAGADLRTLLEGELGLFLEGQDRRVRLQGPPVSLPATVTQPMAMVAHELATNAVKYGSLSVAEGRLDLSWGVEEGGEQVSVLRLRWAEQGGPPVTGKPKRRGFGSRVLDGTVHGQLGGEVRLDWRRTGLVCEVLVPLSQAPEAVPGPQAVTPAIPQPALHAPVMQDVPSAAGE</sequence>
<feature type="domain" description="PAC" evidence="19">
    <location>
        <begin position="221"/>
        <end position="273"/>
    </location>
</feature>
<dbReference type="Pfam" id="PF00072">
    <property type="entry name" value="Response_reg"/>
    <property type="match status" value="1"/>
</dbReference>
<evidence type="ECO:0000256" key="3">
    <source>
        <dbReference type="ARBA" id="ARBA00022543"/>
    </source>
</evidence>
<feature type="domain" description="PAS" evidence="18">
    <location>
        <begin position="147"/>
        <end position="218"/>
    </location>
</feature>
<dbReference type="Gene3D" id="3.40.50.2300">
    <property type="match status" value="1"/>
</dbReference>
<dbReference type="InterPro" id="IPR001789">
    <property type="entry name" value="Sig_transdc_resp-reg_receiver"/>
</dbReference>
<keyword evidence="7" id="KW-0288">FMN</keyword>
<keyword evidence="5" id="KW-0716">Sensory transduction</keyword>
<protein>
    <recommendedName>
        <fullName evidence="2">histidine kinase</fullName>
        <ecNumber evidence="2">2.7.13.3</ecNumber>
    </recommendedName>
</protein>
<organism evidence="20 21">
    <name type="scientific">Pararoseomonas baculiformis</name>
    <dbReference type="NCBI Taxonomy" id="2820812"/>
    <lineage>
        <taxon>Bacteria</taxon>
        <taxon>Pseudomonadati</taxon>
        <taxon>Pseudomonadota</taxon>
        <taxon>Alphaproteobacteria</taxon>
        <taxon>Acetobacterales</taxon>
        <taxon>Acetobacteraceae</taxon>
        <taxon>Pararoseomonas</taxon>
    </lineage>
</organism>
<dbReference type="EC" id="2.7.13.3" evidence="2"/>
<dbReference type="SMART" id="SM00911">
    <property type="entry name" value="HWE_HK"/>
    <property type="match status" value="1"/>
</dbReference>
<dbReference type="Gene3D" id="3.30.565.10">
    <property type="entry name" value="Histidine kinase-like ATPase, C-terminal domain"/>
    <property type="match status" value="1"/>
</dbReference>
<feature type="modified residue" description="4-aspartylphosphate" evidence="16">
    <location>
        <position position="64"/>
    </location>
</feature>